<accession>A0A224YJK9</accession>
<organism evidence="2">
    <name type="scientific">Rhipicephalus zambeziensis</name>
    <dbReference type="NCBI Taxonomy" id="60191"/>
    <lineage>
        <taxon>Eukaryota</taxon>
        <taxon>Metazoa</taxon>
        <taxon>Ecdysozoa</taxon>
        <taxon>Arthropoda</taxon>
        <taxon>Chelicerata</taxon>
        <taxon>Arachnida</taxon>
        <taxon>Acari</taxon>
        <taxon>Parasitiformes</taxon>
        <taxon>Ixodida</taxon>
        <taxon>Ixodoidea</taxon>
        <taxon>Ixodidae</taxon>
        <taxon>Rhipicephalinae</taxon>
        <taxon>Rhipicephalus</taxon>
        <taxon>Rhipicephalus</taxon>
    </lineage>
</organism>
<evidence type="ECO:0000256" key="1">
    <source>
        <dbReference type="SAM" id="MobiDB-lite"/>
    </source>
</evidence>
<dbReference type="AlphaFoldDB" id="A0A224YJK9"/>
<reference evidence="2" key="1">
    <citation type="journal article" date="2017" name="Parasit. Vectors">
        <title>Sialotranscriptomics of Rhipicephalus zambeziensis reveals intricate expression profiles of secretory proteins and suggests tight temporal transcriptional regulation during blood-feeding.</title>
        <authorList>
            <person name="de Castro M.H."/>
            <person name="de Klerk D."/>
            <person name="Pienaar R."/>
            <person name="Rees D.J.G."/>
            <person name="Mans B.J."/>
        </authorList>
    </citation>
    <scope>NUCLEOTIDE SEQUENCE</scope>
    <source>
        <tissue evidence="2">Salivary glands</tissue>
    </source>
</reference>
<name>A0A224YJK9_9ACAR</name>
<evidence type="ECO:0000313" key="2">
    <source>
        <dbReference type="EMBL" id="MAA14691.1"/>
    </source>
</evidence>
<dbReference type="EMBL" id="GFPF01003545">
    <property type="protein sequence ID" value="MAA14691.1"/>
    <property type="molecule type" value="Transcribed_RNA"/>
</dbReference>
<sequence>MCKYNVCDPCVVLCIGLSNSSVVNGSHQPIHARTLAHTHTHTHTHTHKLSHYSHSSGAHHSKLSRTATLARPCKRITTKTVEPAHTPLFNKT</sequence>
<proteinExistence type="predicted"/>
<protein>
    <submittedName>
        <fullName evidence="2">Uncharacterized protein</fullName>
    </submittedName>
</protein>
<feature type="compositionally biased region" description="Basic residues" evidence="1">
    <location>
        <begin position="38"/>
        <end position="63"/>
    </location>
</feature>
<feature type="region of interest" description="Disordered" evidence="1">
    <location>
        <begin position="38"/>
        <end position="66"/>
    </location>
</feature>